<comment type="catalytic activity">
    <reaction evidence="1">
        <text>ATP + protein L-histidine = ADP + protein N-phospho-L-histidine.</text>
        <dbReference type="EC" id="2.7.13.3"/>
    </reaction>
</comment>
<dbReference type="PROSITE" id="PS50109">
    <property type="entry name" value="HIS_KIN"/>
    <property type="match status" value="1"/>
</dbReference>
<evidence type="ECO:0000256" key="7">
    <source>
        <dbReference type="ARBA" id="ARBA00022741"/>
    </source>
</evidence>
<dbReference type="Gene3D" id="3.30.565.10">
    <property type="entry name" value="Histidine kinase-like ATPase, C-terminal domain"/>
    <property type="match status" value="1"/>
</dbReference>
<dbReference type="GO" id="GO:0005886">
    <property type="term" value="C:plasma membrane"/>
    <property type="evidence" value="ECO:0007669"/>
    <property type="project" value="UniProtKB-SubCell"/>
</dbReference>
<feature type="coiled-coil region" evidence="12">
    <location>
        <begin position="497"/>
        <end position="534"/>
    </location>
</feature>
<keyword evidence="4" id="KW-1003">Cell membrane</keyword>
<dbReference type="CDD" id="cd00082">
    <property type="entry name" value="HisKA"/>
    <property type="match status" value="1"/>
</dbReference>
<dbReference type="PRINTS" id="PR00344">
    <property type="entry name" value="BCTRLSENSOR"/>
</dbReference>
<dbReference type="CDD" id="cd00130">
    <property type="entry name" value="PAS"/>
    <property type="match status" value="1"/>
</dbReference>
<dbReference type="InterPro" id="IPR001610">
    <property type="entry name" value="PAC"/>
</dbReference>
<keyword evidence="6" id="KW-0808">Transferase</keyword>
<dbReference type="SUPFAM" id="SSF55785">
    <property type="entry name" value="PYP-like sensor domain (PAS domain)"/>
    <property type="match status" value="2"/>
</dbReference>
<dbReference type="GO" id="GO:0000155">
    <property type="term" value="F:phosphorelay sensor kinase activity"/>
    <property type="evidence" value="ECO:0007669"/>
    <property type="project" value="InterPro"/>
</dbReference>
<protein>
    <recommendedName>
        <fullName evidence="3">histidine kinase</fullName>
        <ecNumber evidence="3">2.7.13.3</ecNumber>
    </recommendedName>
</protein>
<dbReference type="Pfam" id="PF02518">
    <property type="entry name" value="HATPase_c"/>
    <property type="match status" value="1"/>
</dbReference>
<reference evidence="16 17" key="1">
    <citation type="submission" date="2017-08" db="EMBL/GenBank/DDBJ databases">
        <title>Infants hospitalized years apart are colonized by the same room-sourced microbial strains.</title>
        <authorList>
            <person name="Brooks B."/>
            <person name="Olm M.R."/>
            <person name="Firek B.A."/>
            <person name="Baker R."/>
            <person name="Thomas B.C."/>
            <person name="Morowitz M.J."/>
            <person name="Banfield J.F."/>
        </authorList>
    </citation>
    <scope>NUCLEOTIDE SEQUENCE [LARGE SCALE GENOMIC DNA]</scope>
    <source>
        <strain evidence="16">S2_005_003_R2_43</strain>
    </source>
</reference>
<evidence type="ECO:0000259" key="14">
    <source>
        <dbReference type="PROSITE" id="PS50109"/>
    </source>
</evidence>
<evidence type="ECO:0000259" key="15">
    <source>
        <dbReference type="PROSITE" id="PS50113"/>
    </source>
</evidence>
<evidence type="ECO:0000256" key="3">
    <source>
        <dbReference type="ARBA" id="ARBA00012438"/>
    </source>
</evidence>
<evidence type="ECO:0000256" key="6">
    <source>
        <dbReference type="ARBA" id="ARBA00022679"/>
    </source>
</evidence>
<evidence type="ECO:0000256" key="12">
    <source>
        <dbReference type="SAM" id="Coils"/>
    </source>
</evidence>
<feature type="domain" description="Histidine kinase" evidence="14">
    <location>
        <begin position="541"/>
        <end position="760"/>
    </location>
</feature>
<evidence type="ECO:0000256" key="10">
    <source>
        <dbReference type="ARBA" id="ARBA00023012"/>
    </source>
</evidence>
<dbReference type="Proteomes" id="UP000249577">
    <property type="component" value="Unassembled WGS sequence"/>
</dbReference>
<dbReference type="NCBIfam" id="TIGR00229">
    <property type="entry name" value="sensory_box"/>
    <property type="match status" value="1"/>
</dbReference>
<dbReference type="InterPro" id="IPR013655">
    <property type="entry name" value="PAS_fold_3"/>
</dbReference>
<dbReference type="EC" id="2.7.13.3" evidence="3"/>
<dbReference type="InterPro" id="IPR000014">
    <property type="entry name" value="PAS"/>
</dbReference>
<keyword evidence="13" id="KW-1133">Transmembrane helix</keyword>
<dbReference type="PANTHER" id="PTHR43047:SF72">
    <property type="entry name" value="OSMOSENSING HISTIDINE PROTEIN KINASE SLN1"/>
    <property type="match status" value="1"/>
</dbReference>
<dbReference type="PANTHER" id="PTHR43047">
    <property type="entry name" value="TWO-COMPONENT HISTIDINE PROTEIN KINASE"/>
    <property type="match status" value="1"/>
</dbReference>
<comment type="subcellular location">
    <subcellularLocation>
        <location evidence="2">Cell membrane</location>
    </subcellularLocation>
</comment>
<dbReference type="Gene3D" id="2.10.70.100">
    <property type="match status" value="1"/>
</dbReference>
<name>A0A2W5M0L8_ANCNO</name>
<gene>
    <name evidence="16" type="ORF">DI565_18900</name>
</gene>
<dbReference type="InterPro" id="IPR003661">
    <property type="entry name" value="HisK_dim/P_dom"/>
</dbReference>
<evidence type="ECO:0000256" key="9">
    <source>
        <dbReference type="ARBA" id="ARBA00022840"/>
    </source>
</evidence>
<dbReference type="PROSITE" id="PS50113">
    <property type="entry name" value="PAC"/>
    <property type="match status" value="1"/>
</dbReference>
<dbReference type="Gene3D" id="3.30.450.20">
    <property type="entry name" value="PAS domain"/>
    <property type="match status" value="2"/>
</dbReference>
<evidence type="ECO:0000256" key="5">
    <source>
        <dbReference type="ARBA" id="ARBA00022553"/>
    </source>
</evidence>
<dbReference type="AlphaFoldDB" id="A0A2W5M0L8"/>
<keyword evidence="5" id="KW-0597">Phosphoprotein</keyword>
<dbReference type="InterPro" id="IPR003594">
    <property type="entry name" value="HATPase_dom"/>
</dbReference>
<dbReference type="InterPro" id="IPR036097">
    <property type="entry name" value="HisK_dim/P_sf"/>
</dbReference>
<keyword evidence="8 16" id="KW-0418">Kinase</keyword>
<dbReference type="EMBL" id="QFPN01000013">
    <property type="protein sequence ID" value="PZQ10863.1"/>
    <property type="molecule type" value="Genomic_DNA"/>
</dbReference>
<dbReference type="SMART" id="SM00091">
    <property type="entry name" value="PAS"/>
    <property type="match status" value="2"/>
</dbReference>
<dbReference type="Pfam" id="PF08447">
    <property type="entry name" value="PAS_3"/>
    <property type="match status" value="1"/>
</dbReference>
<feature type="domain" description="PAC" evidence="15">
    <location>
        <begin position="317"/>
        <end position="369"/>
    </location>
</feature>
<dbReference type="InterPro" id="IPR036890">
    <property type="entry name" value="HATPase_C_sf"/>
</dbReference>
<dbReference type="InterPro" id="IPR035965">
    <property type="entry name" value="PAS-like_dom_sf"/>
</dbReference>
<dbReference type="FunFam" id="3.30.565.10:FF:000023">
    <property type="entry name" value="PAS domain-containing sensor histidine kinase"/>
    <property type="match status" value="1"/>
</dbReference>
<keyword evidence="9" id="KW-0067">ATP-binding</keyword>
<feature type="transmembrane region" description="Helical" evidence="13">
    <location>
        <begin position="41"/>
        <end position="62"/>
    </location>
</feature>
<keyword evidence="10" id="KW-0902">Two-component regulatory system</keyword>
<keyword evidence="13" id="KW-0812">Transmembrane</keyword>
<keyword evidence="12" id="KW-0175">Coiled coil</keyword>
<evidence type="ECO:0000256" key="13">
    <source>
        <dbReference type="SAM" id="Phobius"/>
    </source>
</evidence>
<evidence type="ECO:0000256" key="4">
    <source>
        <dbReference type="ARBA" id="ARBA00022475"/>
    </source>
</evidence>
<evidence type="ECO:0000313" key="17">
    <source>
        <dbReference type="Proteomes" id="UP000249577"/>
    </source>
</evidence>
<dbReference type="Pfam" id="PF12860">
    <property type="entry name" value="PAS_7"/>
    <property type="match status" value="1"/>
</dbReference>
<evidence type="ECO:0000313" key="16">
    <source>
        <dbReference type="EMBL" id="PZQ10863.1"/>
    </source>
</evidence>
<dbReference type="InterPro" id="IPR005467">
    <property type="entry name" value="His_kinase_dom"/>
</dbReference>
<evidence type="ECO:0000256" key="1">
    <source>
        <dbReference type="ARBA" id="ARBA00000085"/>
    </source>
</evidence>
<dbReference type="Gene3D" id="1.10.287.130">
    <property type="match status" value="1"/>
</dbReference>
<keyword evidence="7" id="KW-0547">Nucleotide-binding</keyword>
<sequence>MARATVAGLFLQQRKLSHPTQAWFAPARRRILRAEPALRRAVPALIVLFLATLAGVVTLQAVDGRDRQIKAAADDLGALAAIAAFEAPQISPRSDRRAFGDALVAALPNNAAQRGRRIYLADETGRVVAAAGAPDGLPPADLLTLLGPAQPLTTFGERAGVMRLTLPDGGEALATVRDLANGRPGQVALLQPVDDVLAPWRAATNSSITVYASTGFVLALLGFAFHWQSSRTRRIDEDYERAQARNETALSRGHCGLFDWDVARGRIFWSRSLFEMLGYPPRDELVSFGEFNAIAHADDIDLYGLADEIVSGKTANIDRVFRARNADGEWKWLRARAEVVKDRQDDSLRLIGICVDVTEHRTLAERTATADMRLRDAIETISEAFVLWDAGNRLVTCNSKFQQLYELRDDSVIPGAARADIIAAGRQPVIVNSVRPDGRVEDGARSFEAQIEDGRWLRINERRTKDGGFVSVGTDITSLKRQEERLMESERALMANVADLRKSRQTLEVQAQQLADLAEKYAEQKSEAELASKAKSDFLANISHELRTPLNAILGFSEIMVSGLFGPLGSEKYAEYAGDIRESGQYLLDVISDILDMSKIEAGRFMIARETIDIDKVVMDAMRVITPKAEEKAIALRAEAACGVTVEVDRRALKQILLNLLSNAVKFTPAGGRVTIRTRSVGDAMNLYIEDTGIGISKDAIEKLGRPFEQVENQFSKSHKGSGLGLAIARSLAELHGGSMRIRSTVGVGTVVLVRLPVRAGVELAAEEKIA</sequence>
<evidence type="ECO:0000256" key="2">
    <source>
        <dbReference type="ARBA" id="ARBA00004236"/>
    </source>
</evidence>
<dbReference type="SUPFAM" id="SSF55874">
    <property type="entry name" value="ATPase domain of HSP90 chaperone/DNA topoisomerase II/histidine kinase"/>
    <property type="match status" value="1"/>
</dbReference>
<dbReference type="InterPro" id="IPR000700">
    <property type="entry name" value="PAS-assoc_C"/>
</dbReference>
<dbReference type="Pfam" id="PF00512">
    <property type="entry name" value="HisKA"/>
    <property type="match status" value="1"/>
</dbReference>
<dbReference type="InterPro" id="IPR004358">
    <property type="entry name" value="Sig_transdc_His_kin-like_C"/>
</dbReference>
<dbReference type="SMART" id="SM00388">
    <property type="entry name" value="HisKA"/>
    <property type="match status" value="1"/>
</dbReference>
<dbReference type="GO" id="GO:0009927">
    <property type="term" value="F:histidine phosphotransfer kinase activity"/>
    <property type="evidence" value="ECO:0007669"/>
    <property type="project" value="TreeGrafter"/>
</dbReference>
<dbReference type="GO" id="GO:0005524">
    <property type="term" value="F:ATP binding"/>
    <property type="evidence" value="ECO:0007669"/>
    <property type="project" value="UniProtKB-KW"/>
</dbReference>
<dbReference type="SMART" id="SM00086">
    <property type="entry name" value="PAC"/>
    <property type="match status" value="1"/>
</dbReference>
<comment type="caution">
    <text evidence="16">The sequence shown here is derived from an EMBL/GenBank/DDBJ whole genome shotgun (WGS) entry which is preliminary data.</text>
</comment>
<dbReference type="CDD" id="cd16922">
    <property type="entry name" value="HATPase_EvgS-ArcB-TorS-like"/>
    <property type="match status" value="1"/>
</dbReference>
<evidence type="ECO:0000256" key="11">
    <source>
        <dbReference type="ARBA" id="ARBA00023136"/>
    </source>
</evidence>
<dbReference type="SUPFAM" id="SSF47384">
    <property type="entry name" value="Homodimeric domain of signal transducing histidine kinase"/>
    <property type="match status" value="1"/>
</dbReference>
<dbReference type="SMART" id="SM00387">
    <property type="entry name" value="HATPase_c"/>
    <property type="match status" value="1"/>
</dbReference>
<organism evidence="16 17">
    <name type="scientific">Ancylobacter novellus</name>
    <name type="common">Thiobacillus novellus</name>
    <dbReference type="NCBI Taxonomy" id="921"/>
    <lineage>
        <taxon>Bacteria</taxon>
        <taxon>Pseudomonadati</taxon>
        <taxon>Pseudomonadota</taxon>
        <taxon>Alphaproteobacteria</taxon>
        <taxon>Hyphomicrobiales</taxon>
        <taxon>Xanthobacteraceae</taxon>
        <taxon>Ancylobacter</taxon>
    </lineage>
</organism>
<accession>A0A2W5M0L8</accession>
<proteinExistence type="predicted"/>
<keyword evidence="11 13" id="KW-0472">Membrane</keyword>
<evidence type="ECO:0000256" key="8">
    <source>
        <dbReference type="ARBA" id="ARBA00022777"/>
    </source>
</evidence>